<keyword evidence="4" id="KW-1185">Reference proteome</keyword>
<dbReference type="InterPro" id="IPR012338">
    <property type="entry name" value="Beta-lactam/transpept-like"/>
</dbReference>
<evidence type="ECO:0000313" key="3">
    <source>
        <dbReference type="EMBL" id="AKB78079.1"/>
    </source>
</evidence>
<dbReference type="PANTHER" id="PTHR30023:SF0">
    <property type="entry name" value="PENICILLIN-SENSITIVE CARBOXYPEPTIDASE A"/>
    <property type="match status" value="1"/>
</dbReference>
<organism evidence="3 4">
    <name type="scientific">Methanosarcina horonobensis HB-1 = JCM 15518</name>
    <dbReference type="NCBI Taxonomy" id="1434110"/>
    <lineage>
        <taxon>Archaea</taxon>
        <taxon>Methanobacteriati</taxon>
        <taxon>Methanobacteriota</taxon>
        <taxon>Stenosarchaea group</taxon>
        <taxon>Methanomicrobia</taxon>
        <taxon>Methanosarcinales</taxon>
        <taxon>Methanosarcinaceae</taxon>
        <taxon>Methanosarcina</taxon>
    </lineage>
</organism>
<evidence type="ECO:0000256" key="1">
    <source>
        <dbReference type="ARBA" id="ARBA00006096"/>
    </source>
</evidence>
<keyword evidence="2 3" id="KW-0378">Hydrolase</keyword>
<protein>
    <submittedName>
        <fullName evidence="3">D-alanyl-D-alanine carboxypeptidase</fullName>
        <ecNumber evidence="3">3.4.16.4</ecNumber>
    </submittedName>
</protein>
<dbReference type="SUPFAM" id="SSF56601">
    <property type="entry name" value="beta-lactamase/transpeptidase-like"/>
    <property type="match status" value="1"/>
</dbReference>
<dbReference type="EMBL" id="CP009516">
    <property type="protein sequence ID" value="AKB78079.1"/>
    <property type="molecule type" value="Genomic_DNA"/>
</dbReference>
<dbReference type="Gene3D" id="3.40.710.10">
    <property type="entry name" value="DD-peptidase/beta-lactamase superfamily"/>
    <property type="match status" value="2"/>
</dbReference>
<name>A0A0E3S955_9EURY</name>
<dbReference type="AlphaFoldDB" id="A0A0E3S955"/>
<dbReference type="PANTHER" id="PTHR30023">
    <property type="entry name" value="D-ALANYL-D-ALANINE CARBOXYPEPTIDASE"/>
    <property type="match status" value="1"/>
</dbReference>
<dbReference type="NCBIfam" id="TIGR00666">
    <property type="entry name" value="PBP4"/>
    <property type="match status" value="1"/>
</dbReference>
<accession>A0A0E3S955</accession>
<gene>
    <name evidence="3" type="ORF">MSHOH_1596</name>
</gene>
<dbReference type="GO" id="GO:0009002">
    <property type="term" value="F:serine-type D-Ala-D-Ala carboxypeptidase activity"/>
    <property type="evidence" value="ECO:0007669"/>
    <property type="project" value="UniProtKB-EC"/>
</dbReference>
<sequence>MEGEPLPASVTGIMNNTRYDHAWWGILVEDLDTGEVIYQVNPEKMFSPGSTTKLYTGAAALDVIGADYRFETPVYARGHVDSSGNLNGDLILVASGDLTTGGRTTPDGKIAYTDLDHGDANSLGNAVLTTPDPLSGLNQLAQQVSDAGIKSVSGEVIIDDRFFDKIDPPDSASDYTLTPIVINDNLIDITVKPSQPGREAEVDWRPKTAAYKVEANVITADPDEAAQLEILTGGPGVIKISGQIPAGNGPVVQTYRVENPSSFARSLLIEALEREGVKINAQVRGNNPSDLLPPSMDYSDMERVVLLTSPPFSENLKLILKVSQNMHADSLLPLMAVKEGKRSFWDGLTIERTFLEKAGLDLNSLSISDGRGNSPADFMTPRNTVNLLKYMSSRDDSQVYLDALPILGVDGSLATSISPESPVKGKVQAKTGTTAKYDAVNDRIIVSSKALAGYMTTSEGRRLAFAVYVNNVPVENIEELEQVGNDLGSVCEAIYREN</sequence>
<evidence type="ECO:0000313" key="4">
    <source>
        <dbReference type="Proteomes" id="UP000033101"/>
    </source>
</evidence>
<keyword evidence="3" id="KW-0645">Protease</keyword>
<keyword evidence="3" id="KW-0121">Carboxypeptidase</keyword>
<reference evidence="3 4" key="1">
    <citation type="submission" date="2014-07" db="EMBL/GenBank/DDBJ databases">
        <title>Methanogenic archaea and the global carbon cycle.</title>
        <authorList>
            <person name="Henriksen J.R."/>
            <person name="Luke J."/>
            <person name="Reinhart S."/>
            <person name="Benedict M.N."/>
            <person name="Youngblut N.D."/>
            <person name="Metcalf M.E."/>
            <person name="Whitaker R.J."/>
            <person name="Metcalf W.W."/>
        </authorList>
    </citation>
    <scope>NUCLEOTIDE SEQUENCE [LARGE SCALE GENOMIC DNA]</scope>
    <source>
        <strain evidence="3 4">HB-1</strain>
    </source>
</reference>
<dbReference type="PATRIC" id="fig|1434110.4.peg.2013"/>
<comment type="similarity">
    <text evidence="1">Belongs to the peptidase S13 family.</text>
</comment>
<proteinExistence type="inferred from homology"/>
<dbReference type="Pfam" id="PF02113">
    <property type="entry name" value="Peptidase_S13"/>
    <property type="match status" value="1"/>
</dbReference>
<dbReference type="EC" id="3.4.16.4" evidence="3"/>
<dbReference type="GO" id="GO:0006508">
    <property type="term" value="P:proteolysis"/>
    <property type="evidence" value="ECO:0007669"/>
    <property type="project" value="InterPro"/>
</dbReference>
<dbReference type="STRING" id="1434110.MSHOH_1596"/>
<dbReference type="InterPro" id="IPR000667">
    <property type="entry name" value="Peptidase_S13"/>
</dbReference>
<dbReference type="Proteomes" id="UP000033101">
    <property type="component" value="Chromosome"/>
</dbReference>
<dbReference type="KEGG" id="mhor:MSHOH_1596"/>
<dbReference type="Gene3D" id="3.50.80.20">
    <property type="entry name" value="D-Ala-D-Ala carboxypeptidase C, peptidase S13"/>
    <property type="match status" value="1"/>
</dbReference>
<dbReference type="GO" id="GO:0000270">
    <property type="term" value="P:peptidoglycan metabolic process"/>
    <property type="evidence" value="ECO:0007669"/>
    <property type="project" value="TreeGrafter"/>
</dbReference>
<dbReference type="HOGENOM" id="CLU_017692_1_0_2"/>
<evidence type="ECO:0000256" key="2">
    <source>
        <dbReference type="ARBA" id="ARBA00022801"/>
    </source>
</evidence>